<proteinExistence type="predicted"/>
<evidence type="ECO:0000313" key="1">
    <source>
        <dbReference type="EMBL" id="QHT24077.1"/>
    </source>
</evidence>
<reference evidence="1" key="1">
    <citation type="journal article" date="2020" name="Nature">
        <title>Giant virus diversity and host interactions through global metagenomics.</title>
        <authorList>
            <person name="Schulz F."/>
            <person name="Roux S."/>
            <person name="Paez-Espino D."/>
            <person name="Jungbluth S."/>
            <person name="Walsh D.A."/>
            <person name="Denef V.J."/>
            <person name="McMahon K.D."/>
            <person name="Konstantinidis K.T."/>
            <person name="Eloe-Fadrosh E.A."/>
            <person name="Kyrpides N.C."/>
            <person name="Woyke T."/>
        </authorList>
    </citation>
    <scope>NUCLEOTIDE SEQUENCE</scope>
    <source>
        <strain evidence="1">GVMAG-M-3300023179-132</strain>
    </source>
</reference>
<dbReference type="EMBL" id="MN739738">
    <property type="protein sequence ID" value="QHT24077.1"/>
    <property type="molecule type" value="Genomic_DNA"/>
</dbReference>
<protein>
    <submittedName>
        <fullName evidence="1">Uncharacterized protein</fullName>
    </submittedName>
</protein>
<name>A0A6C0E4H6_9ZZZZ</name>
<sequence>MYNSLIQDGHETRNDMEAMFTDLTDIYDINKLVALYQYHEQKFIMPFDELFNPDMFDHIILFMEIELLSREYETEQSINELRELYRYNLPNEHNNYQDNNKLYEYAFFLNRLSQLYDEEHSY</sequence>
<dbReference type="AlphaFoldDB" id="A0A6C0E4H6"/>
<accession>A0A6C0E4H6</accession>
<organism evidence="1">
    <name type="scientific">viral metagenome</name>
    <dbReference type="NCBI Taxonomy" id="1070528"/>
    <lineage>
        <taxon>unclassified sequences</taxon>
        <taxon>metagenomes</taxon>
        <taxon>organismal metagenomes</taxon>
    </lineage>
</organism>